<protein>
    <submittedName>
        <fullName evidence="2">Uncharacterized protein</fullName>
    </submittedName>
</protein>
<dbReference type="RefSeq" id="XP_073562892.1">
    <property type="nucleotide sequence ID" value="XM_073698669.1"/>
</dbReference>
<evidence type="ECO:0000313" key="3">
    <source>
        <dbReference type="Proteomes" id="UP001642720"/>
    </source>
</evidence>
<sequence length="151" mass="16190">MKGQSEIGWLQSFLADSAAATGDELPPSPPSSLTAQQRRMDAVTPPQPHCTSHPVSPSIYQTVFSSSFFPSTPCSAPLACSASLHPTSRTRPSTAKNPQALIPGVGQHPAAIKCPNPVLPPIHTRRHGQAIPALRLGQNRPSQRFFHILVY</sequence>
<keyword evidence="3" id="KW-1185">Reference proteome</keyword>
<accession>A0ABY2HEW2</accession>
<dbReference type="GeneID" id="300573119"/>
<comment type="caution">
    <text evidence="2">The sequence shown here is derived from an EMBL/GenBank/DDBJ whole genome shotgun (WGS) entry which is preliminary data.</text>
</comment>
<dbReference type="EMBL" id="PPTA01000001">
    <property type="protein sequence ID" value="TFB06691.1"/>
    <property type="molecule type" value="Genomic_DNA"/>
</dbReference>
<gene>
    <name evidence="2" type="ORF">CCMA1212_001236</name>
</gene>
<evidence type="ECO:0000256" key="1">
    <source>
        <dbReference type="SAM" id="MobiDB-lite"/>
    </source>
</evidence>
<organism evidence="2 3">
    <name type="scientific">Trichoderma ghanense</name>
    <dbReference type="NCBI Taxonomy" id="65468"/>
    <lineage>
        <taxon>Eukaryota</taxon>
        <taxon>Fungi</taxon>
        <taxon>Dikarya</taxon>
        <taxon>Ascomycota</taxon>
        <taxon>Pezizomycotina</taxon>
        <taxon>Sordariomycetes</taxon>
        <taxon>Hypocreomycetidae</taxon>
        <taxon>Hypocreales</taxon>
        <taxon>Hypocreaceae</taxon>
        <taxon>Trichoderma</taxon>
    </lineage>
</organism>
<name>A0ABY2HEW2_9HYPO</name>
<feature type="region of interest" description="Disordered" evidence="1">
    <location>
        <begin position="18"/>
        <end position="54"/>
    </location>
</feature>
<dbReference type="Proteomes" id="UP001642720">
    <property type="component" value="Unassembled WGS sequence"/>
</dbReference>
<reference evidence="2 3" key="1">
    <citation type="submission" date="2018-01" db="EMBL/GenBank/DDBJ databases">
        <title>Genome characterization of the sugarcane-associated fungus Trichoderma ghanense CCMA-1212 and their application in lignocelulose bioconversion.</title>
        <authorList>
            <person name="Steindorff A.S."/>
            <person name="Mendes T.D."/>
            <person name="Vilela E.S.D."/>
            <person name="Rodrigues D.S."/>
            <person name="Formighieri E.F."/>
            <person name="Melo I.S."/>
            <person name="Favaro L.C.L."/>
        </authorList>
    </citation>
    <scope>NUCLEOTIDE SEQUENCE [LARGE SCALE GENOMIC DNA]</scope>
    <source>
        <strain evidence="2 3">CCMA-1212</strain>
    </source>
</reference>
<evidence type="ECO:0000313" key="2">
    <source>
        <dbReference type="EMBL" id="TFB06691.1"/>
    </source>
</evidence>
<proteinExistence type="predicted"/>